<dbReference type="AlphaFoldDB" id="A0A915KMA9"/>
<reference evidence="2" key="1">
    <citation type="submission" date="2022-11" db="UniProtKB">
        <authorList>
            <consortium name="WormBaseParasite"/>
        </authorList>
    </citation>
    <scope>IDENTIFICATION</scope>
</reference>
<evidence type="ECO:0000313" key="2">
    <source>
        <dbReference type="WBParaSite" id="nRc.2.0.1.t39977-RA"/>
    </source>
</evidence>
<keyword evidence="1" id="KW-1185">Reference proteome</keyword>
<accession>A0A915KMA9</accession>
<proteinExistence type="predicted"/>
<organism evidence="1 2">
    <name type="scientific">Romanomermis culicivorax</name>
    <name type="common">Nematode worm</name>
    <dbReference type="NCBI Taxonomy" id="13658"/>
    <lineage>
        <taxon>Eukaryota</taxon>
        <taxon>Metazoa</taxon>
        <taxon>Ecdysozoa</taxon>
        <taxon>Nematoda</taxon>
        <taxon>Enoplea</taxon>
        <taxon>Dorylaimia</taxon>
        <taxon>Mermithida</taxon>
        <taxon>Mermithoidea</taxon>
        <taxon>Mermithidae</taxon>
        <taxon>Romanomermis</taxon>
    </lineage>
</organism>
<evidence type="ECO:0000313" key="1">
    <source>
        <dbReference type="Proteomes" id="UP000887565"/>
    </source>
</evidence>
<dbReference type="WBParaSite" id="nRc.2.0.1.t39977-RA">
    <property type="protein sequence ID" value="nRc.2.0.1.t39977-RA"/>
    <property type="gene ID" value="nRc.2.0.1.g39977"/>
</dbReference>
<sequence>IKRQKNANNNVVYGGVDGTRNRRSKIHTLASVNTKIKKLMTTTAYIPPWNILEHCGISRKFLELSGKMHYMKRTCRSYYMVIL</sequence>
<dbReference type="Proteomes" id="UP000887565">
    <property type="component" value="Unplaced"/>
</dbReference>
<protein>
    <submittedName>
        <fullName evidence="2">Uncharacterized protein</fullName>
    </submittedName>
</protein>
<name>A0A915KMA9_ROMCU</name>